<protein>
    <submittedName>
        <fullName evidence="3">DUF397 domain-containing protein</fullName>
    </submittedName>
</protein>
<keyword evidence="4" id="KW-1185">Reference proteome</keyword>
<gene>
    <name evidence="3" type="ORF">RGF97_24220</name>
</gene>
<evidence type="ECO:0000313" key="4">
    <source>
        <dbReference type="Proteomes" id="UP001250858"/>
    </source>
</evidence>
<dbReference type="Proteomes" id="UP001250858">
    <property type="component" value="Chromosome"/>
</dbReference>
<dbReference type="RefSeq" id="WP_128980163.1">
    <property type="nucleotide sequence ID" value="NZ_CP133762.1"/>
</dbReference>
<evidence type="ECO:0000259" key="2">
    <source>
        <dbReference type="Pfam" id="PF04149"/>
    </source>
</evidence>
<sequence length="67" mass="6924">MGTSQESRWRKSSSSGPDGGACVEFADHAAPIAVRDSKNPAGPVFPASPAAFTAFVSAAAEDRMGRR</sequence>
<proteinExistence type="predicted"/>
<dbReference type="EMBL" id="CP133762">
    <property type="protein sequence ID" value="WMX47307.1"/>
    <property type="molecule type" value="Genomic_DNA"/>
</dbReference>
<dbReference type="Pfam" id="PF04149">
    <property type="entry name" value="DUF397"/>
    <property type="match status" value="1"/>
</dbReference>
<dbReference type="InterPro" id="IPR007278">
    <property type="entry name" value="DUF397"/>
</dbReference>
<accession>A0ABY9RYP3</accession>
<feature type="domain" description="DUF397" evidence="2">
    <location>
        <begin position="8"/>
        <end position="59"/>
    </location>
</feature>
<feature type="region of interest" description="Disordered" evidence="1">
    <location>
        <begin position="1"/>
        <end position="23"/>
    </location>
</feature>
<organism evidence="3 4">
    <name type="scientific">Streptomyces roseicoloratus</name>
    <dbReference type="NCBI Taxonomy" id="2508722"/>
    <lineage>
        <taxon>Bacteria</taxon>
        <taxon>Bacillati</taxon>
        <taxon>Actinomycetota</taxon>
        <taxon>Actinomycetes</taxon>
        <taxon>Kitasatosporales</taxon>
        <taxon>Streptomycetaceae</taxon>
        <taxon>Streptomyces</taxon>
    </lineage>
</organism>
<name>A0ABY9RYP3_9ACTN</name>
<reference evidence="3 4" key="1">
    <citation type="submission" date="2023-09" db="EMBL/GenBank/DDBJ databases">
        <title>Complete genome of Streptomyces roseicoloratus T14.</title>
        <authorList>
            <person name="Bashizi T."/>
            <person name="Kim M.-J."/>
            <person name="Lee G."/>
            <person name="Tagele S.B."/>
            <person name="Shin J.-H."/>
        </authorList>
    </citation>
    <scope>NUCLEOTIDE SEQUENCE [LARGE SCALE GENOMIC DNA]</scope>
    <source>
        <strain evidence="3 4">T14</strain>
    </source>
</reference>
<evidence type="ECO:0000313" key="3">
    <source>
        <dbReference type="EMBL" id="WMX47307.1"/>
    </source>
</evidence>
<evidence type="ECO:0000256" key="1">
    <source>
        <dbReference type="SAM" id="MobiDB-lite"/>
    </source>
</evidence>